<gene>
    <name evidence="5" type="ORF">PATL70BA_2102</name>
</gene>
<proteinExistence type="inferred from homology"/>
<comment type="similarity">
    <text evidence="1">Belongs to the HipA Ser/Thr kinase family.</text>
</comment>
<keyword evidence="2" id="KW-0808">Transferase</keyword>
<evidence type="ECO:0000259" key="4">
    <source>
        <dbReference type="Pfam" id="PF07804"/>
    </source>
</evidence>
<dbReference type="CDD" id="cd17792">
    <property type="entry name" value="CtkA"/>
    <property type="match status" value="1"/>
</dbReference>
<dbReference type="GO" id="GO:0004674">
    <property type="term" value="F:protein serine/threonine kinase activity"/>
    <property type="evidence" value="ECO:0007669"/>
    <property type="project" value="TreeGrafter"/>
</dbReference>
<dbReference type="Gene3D" id="1.10.1070.20">
    <property type="match status" value="1"/>
</dbReference>
<evidence type="ECO:0000313" key="5">
    <source>
        <dbReference type="EMBL" id="VDN47986.1"/>
    </source>
</evidence>
<reference evidence="5 6" key="1">
    <citation type="submission" date="2018-09" db="EMBL/GenBank/DDBJ databases">
        <authorList>
            <person name="Postec A."/>
        </authorList>
    </citation>
    <scope>NUCLEOTIDE SEQUENCE [LARGE SCALE GENOMIC DNA]</scope>
    <source>
        <strain evidence="5">70B-A</strain>
    </source>
</reference>
<dbReference type="KEGG" id="cbar:PATL70BA_2102"/>
<dbReference type="Pfam" id="PF07804">
    <property type="entry name" value="HipA_C"/>
    <property type="match status" value="1"/>
</dbReference>
<dbReference type="RefSeq" id="WP_125137203.1">
    <property type="nucleotide sequence ID" value="NZ_LR130778.1"/>
</dbReference>
<evidence type="ECO:0000256" key="2">
    <source>
        <dbReference type="ARBA" id="ARBA00022679"/>
    </source>
</evidence>
<dbReference type="Proteomes" id="UP000279029">
    <property type="component" value="Chromosome"/>
</dbReference>
<sequence>MDYSIYSQNKKLYSGAERKIGVTVGSEDYILKFRKKERFLTRNNHISEYLGCRIMATMGYEVQETYLGTYKGEEVVAIKDFVAKGQQFVAFNDVGESSIEEDREKFTYDYEGITDILLANNKLADPQNTISQFWELYILDALLGNFDRHGGNWGFIKENNEYRLAPIFDNGSCLFPKMIDEDEMAKIIADQSETEMRVFTFPTSQILLNGKKSSYYEVISSMAYKECNDALIKVYERFNMEAIVTIIDSIKHISETHKAFYKHMIKSRFSLIIRATYERMNGN</sequence>
<protein>
    <submittedName>
        <fullName evidence="5">Toxin HipA</fullName>
    </submittedName>
</protein>
<evidence type="ECO:0000256" key="1">
    <source>
        <dbReference type="ARBA" id="ARBA00010164"/>
    </source>
</evidence>
<name>A0A3P7RZ88_9FIRM</name>
<accession>A0A3P7RZ88</accession>
<dbReference type="InterPro" id="IPR012893">
    <property type="entry name" value="HipA-like_C"/>
</dbReference>
<dbReference type="InterPro" id="IPR052028">
    <property type="entry name" value="HipA_Ser/Thr_kinase"/>
</dbReference>
<keyword evidence="3" id="KW-0418">Kinase</keyword>
<feature type="domain" description="HipA-like C-terminal" evidence="4">
    <location>
        <begin position="14"/>
        <end position="193"/>
    </location>
</feature>
<evidence type="ECO:0000256" key="3">
    <source>
        <dbReference type="ARBA" id="ARBA00022777"/>
    </source>
</evidence>
<dbReference type="GO" id="GO:0005829">
    <property type="term" value="C:cytosol"/>
    <property type="evidence" value="ECO:0007669"/>
    <property type="project" value="TreeGrafter"/>
</dbReference>
<dbReference type="PANTHER" id="PTHR37419">
    <property type="entry name" value="SERINE/THREONINE-PROTEIN KINASE TOXIN HIPA"/>
    <property type="match status" value="1"/>
</dbReference>
<organism evidence="5 6">
    <name type="scientific">Petrocella atlantisensis</name>
    <dbReference type="NCBI Taxonomy" id="2173034"/>
    <lineage>
        <taxon>Bacteria</taxon>
        <taxon>Bacillati</taxon>
        <taxon>Bacillota</taxon>
        <taxon>Clostridia</taxon>
        <taxon>Lachnospirales</taxon>
        <taxon>Vallitaleaceae</taxon>
        <taxon>Petrocella</taxon>
    </lineage>
</organism>
<dbReference type="EMBL" id="LR130778">
    <property type="protein sequence ID" value="VDN47986.1"/>
    <property type="molecule type" value="Genomic_DNA"/>
</dbReference>
<dbReference type="Gene3D" id="3.30.200.120">
    <property type="match status" value="1"/>
</dbReference>
<evidence type="ECO:0000313" key="6">
    <source>
        <dbReference type="Proteomes" id="UP000279029"/>
    </source>
</evidence>
<keyword evidence="6" id="KW-1185">Reference proteome</keyword>
<dbReference type="OrthoDB" id="9812605at2"/>
<dbReference type="AlphaFoldDB" id="A0A3P7RZ88"/>